<dbReference type="InterPro" id="IPR032092">
    <property type="entry name" value="PilW"/>
</dbReference>
<comment type="caution">
    <text evidence="2">The sequence shown here is derived from an EMBL/GenBank/DDBJ whole genome shotgun (WGS) entry which is preliminary data.</text>
</comment>
<dbReference type="AlphaFoldDB" id="A0A437R4X1"/>
<dbReference type="RefSeq" id="WP_127697156.1">
    <property type="nucleotide sequence ID" value="NZ_SACS01000001.1"/>
</dbReference>
<proteinExistence type="predicted"/>
<evidence type="ECO:0000256" key="1">
    <source>
        <dbReference type="SAM" id="Phobius"/>
    </source>
</evidence>
<protein>
    <submittedName>
        <fullName evidence="2">Pilus assembly protein PilW</fullName>
    </submittedName>
</protein>
<keyword evidence="1" id="KW-0812">Transmembrane</keyword>
<gene>
    <name evidence="2" type="ORF">EOE67_00775</name>
</gene>
<keyword evidence="1" id="KW-0472">Membrane</keyword>
<keyword evidence="1" id="KW-1133">Transmembrane helix</keyword>
<dbReference type="Pfam" id="PF16074">
    <property type="entry name" value="PilW"/>
    <property type="match status" value="1"/>
</dbReference>
<dbReference type="GO" id="GO:0043683">
    <property type="term" value="P:type IV pilus assembly"/>
    <property type="evidence" value="ECO:0007669"/>
    <property type="project" value="InterPro"/>
</dbReference>
<accession>A0A437R4X1</accession>
<evidence type="ECO:0000313" key="3">
    <source>
        <dbReference type="Proteomes" id="UP000283077"/>
    </source>
</evidence>
<keyword evidence="3" id="KW-1185">Reference proteome</keyword>
<dbReference type="Proteomes" id="UP000283077">
    <property type="component" value="Unassembled WGS sequence"/>
</dbReference>
<feature type="transmembrane region" description="Helical" evidence="1">
    <location>
        <begin position="42"/>
        <end position="67"/>
    </location>
</feature>
<reference evidence="2 3" key="1">
    <citation type="submission" date="2019-01" db="EMBL/GenBank/DDBJ databases">
        <authorList>
            <person name="Chen W.-M."/>
        </authorList>
    </citation>
    <scope>NUCLEOTIDE SEQUENCE [LARGE SCALE GENOMIC DNA]</scope>
    <source>
        <strain evidence="2 3">KYPC3</strain>
    </source>
</reference>
<organism evidence="2 3">
    <name type="scientific">Rheinheimera riviphila</name>
    <dbReference type="NCBI Taxonomy" id="1834037"/>
    <lineage>
        <taxon>Bacteria</taxon>
        <taxon>Pseudomonadati</taxon>
        <taxon>Pseudomonadota</taxon>
        <taxon>Gammaproteobacteria</taxon>
        <taxon>Chromatiales</taxon>
        <taxon>Chromatiaceae</taxon>
        <taxon>Rheinheimera</taxon>
    </lineage>
</organism>
<dbReference type="EMBL" id="SACS01000001">
    <property type="protein sequence ID" value="RVU41765.1"/>
    <property type="molecule type" value="Genomic_DNA"/>
</dbReference>
<dbReference type="OrthoDB" id="5296662at2"/>
<sequence>MSHYVQAGASDMQPIYARTICTVETCCTVETRRAVRVGRNGWTLIEAMISMALGLLCTLMLIAGWQWNYRAFIQTTQLSELQQSAQFVLSFMQQELVNQNFWAGFQLSQLPPTSLATPTADCAGPIDSGSFPKLQHGFVGIYSGTVGDSSTPGCLTVARKGSDFLQLKRLAGAPARKAELKTNRIYLQQYQRYASFVAVHSPELYAAATYWPYVHQLWYVALQKHEGKNIPVLMRKRLVRQLSGQLAMDTSAVIDGVEMLHFELGVDSNFDGQMDYSKPAAQIPDTVWLGQSGKVIQLRFYVLLRSLTADLTYTNVQQYQLGQRRYKAPGDHYRRLLVSSAVTFNNL</sequence>
<name>A0A437R4X1_9GAMM</name>
<evidence type="ECO:0000313" key="2">
    <source>
        <dbReference type="EMBL" id="RVU41765.1"/>
    </source>
</evidence>